<reference evidence="3 4" key="1">
    <citation type="submission" date="2017-10" db="EMBL/GenBank/DDBJ databases">
        <title>Sequencing the genomes of 1000 actinobacteria strains.</title>
        <authorList>
            <person name="Klenk H.-P."/>
        </authorList>
    </citation>
    <scope>NUCLEOTIDE SEQUENCE [LARGE SCALE GENOMIC DNA]</scope>
    <source>
        <strain evidence="3 4">DSM 46092</strain>
    </source>
</reference>
<keyword evidence="2" id="KW-0472">Membrane</keyword>
<accession>A0A2A9FG87</accession>
<sequence>MAQAHSREALLSHLGTLLAGIALGFLLTRFWPAFAQYPVESVLIAVLIASVLVLAWASRELLHDLVPFRRPAPPVAAPVRRESNGVRPSGLSDGAAGRGRRRRGR</sequence>
<gene>
    <name evidence="3" type="ORF">ATK36_4964</name>
</gene>
<keyword evidence="2" id="KW-1133">Transmembrane helix</keyword>
<feature type="transmembrane region" description="Helical" evidence="2">
    <location>
        <begin position="37"/>
        <end position="57"/>
    </location>
</feature>
<evidence type="ECO:0000313" key="3">
    <source>
        <dbReference type="EMBL" id="PFG49786.1"/>
    </source>
</evidence>
<dbReference type="RefSeq" id="WP_098513635.1">
    <property type="nucleotide sequence ID" value="NZ_JBIAKZ010000041.1"/>
</dbReference>
<evidence type="ECO:0000313" key="4">
    <source>
        <dbReference type="Proteomes" id="UP000243542"/>
    </source>
</evidence>
<evidence type="ECO:0000256" key="2">
    <source>
        <dbReference type="SAM" id="Phobius"/>
    </source>
</evidence>
<feature type="region of interest" description="Disordered" evidence="1">
    <location>
        <begin position="70"/>
        <end position="105"/>
    </location>
</feature>
<proteinExistence type="predicted"/>
<dbReference type="Proteomes" id="UP000243542">
    <property type="component" value="Unassembled WGS sequence"/>
</dbReference>
<protein>
    <submittedName>
        <fullName evidence="3">Uncharacterized protein</fullName>
    </submittedName>
</protein>
<comment type="caution">
    <text evidence="3">The sequence shown here is derived from an EMBL/GenBank/DDBJ whole genome shotgun (WGS) entry which is preliminary data.</text>
</comment>
<name>A0A2A9FG87_9PSEU</name>
<dbReference type="EMBL" id="PDJK01000002">
    <property type="protein sequence ID" value="PFG49786.1"/>
    <property type="molecule type" value="Genomic_DNA"/>
</dbReference>
<keyword evidence="2" id="KW-0812">Transmembrane</keyword>
<feature type="transmembrane region" description="Helical" evidence="2">
    <location>
        <begin position="9"/>
        <end position="31"/>
    </location>
</feature>
<organism evidence="3 4">
    <name type="scientific">Amycolatopsis sulphurea</name>
    <dbReference type="NCBI Taxonomy" id="76022"/>
    <lineage>
        <taxon>Bacteria</taxon>
        <taxon>Bacillati</taxon>
        <taxon>Actinomycetota</taxon>
        <taxon>Actinomycetes</taxon>
        <taxon>Pseudonocardiales</taxon>
        <taxon>Pseudonocardiaceae</taxon>
        <taxon>Amycolatopsis</taxon>
    </lineage>
</organism>
<evidence type="ECO:0000256" key="1">
    <source>
        <dbReference type="SAM" id="MobiDB-lite"/>
    </source>
</evidence>
<keyword evidence="4" id="KW-1185">Reference proteome</keyword>
<dbReference type="AlphaFoldDB" id="A0A2A9FG87"/>